<sequence>MSEGGDELDFSVVDPTLDAGERAAVIALLAECGLDYEENIEALVVCRREGRLVACAGLECNIVKCVATCPDYRGENLSLKVVSEVVALAHERGHTHLFLYTRPENVSVFAGCGFYPLVEAPGYVTVMENTPIGIRSYCNRLKALRKDMPRIGSIVMNANPFTYGHRYLVERAAEACDWLHLFVVAEDVSLISYRDRYALVAEGVKDITNLTLHHGSQYMISRATFSAYFFKEKGIVGDCVSAIDLLLFRNYIAPALGITHRYVGTEPFCATTLKYNEDMKYWLQADVSPAAPVAVVEVERTTATGVPISASEVRRLLRNERFDRIAEIVPPATLDVLLKNYAPMRRRSVELPPGASEAEGWQTLASLPGGSRQ</sequence>
<dbReference type="GO" id="GO:0016829">
    <property type="term" value="F:lyase activity"/>
    <property type="evidence" value="ECO:0007669"/>
    <property type="project" value="UniProtKB-KW"/>
</dbReference>
<dbReference type="InterPro" id="IPR000182">
    <property type="entry name" value="GNAT_dom"/>
</dbReference>
<dbReference type="STRING" id="1365950.SAMN05428963_102250"/>
<dbReference type="SMART" id="SM00764">
    <property type="entry name" value="Citrate_ly_lig"/>
    <property type="match status" value="1"/>
</dbReference>
<evidence type="ECO:0000313" key="5">
    <source>
        <dbReference type="EMBL" id="SJZ69560.1"/>
    </source>
</evidence>
<dbReference type="RefSeq" id="WP_078706930.1">
    <property type="nucleotide sequence ID" value="NZ_FUXL01000002.1"/>
</dbReference>
<evidence type="ECO:0000259" key="4">
    <source>
        <dbReference type="PROSITE" id="PS51186"/>
    </source>
</evidence>
<comment type="function">
    <text evidence="3">Acetylation of prosthetic group (2-(5''-phosphoribosyl)-3'-dephosphocoenzyme-A) of the gamma subunit of citrate lyase.</text>
</comment>
<dbReference type="PANTHER" id="PTHR40599:SF1">
    <property type="entry name" value="[CITRATE [PRO-3S]-LYASE] LIGASE"/>
    <property type="match status" value="1"/>
</dbReference>
<dbReference type="SUPFAM" id="SSF52374">
    <property type="entry name" value="Nucleotidylyl transferase"/>
    <property type="match status" value="1"/>
</dbReference>
<keyword evidence="6" id="KW-1185">Reference proteome</keyword>
<name>A0A1T4MR15_9HYPH</name>
<dbReference type="InterPro" id="IPR014729">
    <property type="entry name" value="Rossmann-like_a/b/a_fold"/>
</dbReference>
<accession>A0A1T4MR15</accession>
<dbReference type="SUPFAM" id="SSF55729">
    <property type="entry name" value="Acyl-CoA N-acyltransferases (Nat)"/>
    <property type="match status" value="1"/>
</dbReference>
<evidence type="ECO:0000256" key="2">
    <source>
        <dbReference type="ARBA" id="ARBA00022840"/>
    </source>
</evidence>
<evidence type="ECO:0000256" key="1">
    <source>
        <dbReference type="ARBA" id="ARBA00022741"/>
    </source>
</evidence>
<dbReference type="AlphaFoldDB" id="A0A1T4MR15"/>
<evidence type="ECO:0000313" key="6">
    <source>
        <dbReference type="Proteomes" id="UP000190135"/>
    </source>
</evidence>
<dbReference type="Proteomes" id="UP000190135">
    <property type="component" value="Unassembled WGS sequence"/>
</dbReference>
<feature type="domain" description="N-acetyltransferase" evidence="4">
    <location>
        <begin position="1"/>
        <end position="132"/>
    </location>
</feature>
<dbReference type="PANTHER" id="PTHR40599">
    <property type="entry name" value="[CITRATE [PRO-3S]-LYASE] LIGASE"/>
    <property type="match status" value="1"/>
</dbReference>
<comment type="catalytic activity">
    <reaction evidence="3">
        <text>holo-[citrate lyase ACP] + acetate + ATP = acetyl-[citrate lyase ACP] + AMP + diphosphate</text>
        <dbReference type="Rhea" id="RHEA:23788"/>
        <dbReference type="Rhea" id="RHEA-COMP:10158"/>
        <dbReference type="Rhea" id="RHEA-COMP:13710"/>
        <dbReference type="ChEBI" id="CHEBI:30089"/>
        <dbReference type="ChEBI" id="CHEBI:30616"/>
        <dbReference type="ChEBI" id="CHEBI:33019"/>
        <dbReference type="ChEBI" id="CHEBI:82683"/>
        <dbReference type="ChEBI" id="CHEBI:137976"/>
        <dbReference type="ChEBI" id="CHEBI:456215"/>
        <dbReference type="EC" id="6.2.1.22"/>
    </reaction>
</comment>
<keyword evidence="5" id="KW-0456">Lyase</keyword>
<dbReference type="GO" id="GO:0016747">
    <property type="term" value="F:acyltransferase activity, transferring groups other than amino-acyl groups"/>
    <property type="evidence" value="ECO:0007669"/>
    <property type="project" value="InterPro"/>
</dbReference>
<gene>
    <name evidence="5" type="ORF">SAMN05428963_102250</name>
</gene>
<reference evidence="5 6" key="1">
    <citation type="submission" date="2017-02" db="EMBL/GenBank/DDBJ databases">
        <authorList>
            <person name="Peterson S.W."/>
        </authorList>
    </citation>
    <scope>NUCLEOTIDE SEQUENCE [LARGE SCALE GENOMIC DNA]</scope>
    <source>
        <strain evidence="5 6">USBA 369</strain>
    </source>
</reference>
<protein>
    <recommendedName>
        <fullName evidence="3">[Citrate [pro-3S]-lyase] ligase</fullName>
        <ecNumber evidence="3">6.2.1.22</ecNumber>
    </recommendedName>
</protein>
<dbReference type="PIRSF" id="PIRSF005751">
    <property type="entry name" value="Acet_citr_lig"/>
    <property type="match status" value="1"/>
</dbReference>
<evidence type="ECO:0000256" key="3">
    <source>
        <dbReference type="PIRNR" id="PIRNR005751"/>
    </source>
</evidence>
<keyword evidence="2 3" id="KW-0067">ATP-binding</keyword>
<organism evidence="5 6">
    <name type="scientific">Consotaella salsifontis</name>
    <dbReference type="NCBI Taxonomy" id="1365950"/>
    <lineage>
        <taxon>Bacteria</taxon>
        <taxon>Pseudomonadati</taxon>
        <taxon>Pseudomonadota</taxon>
        <taxon>Alphaproteobacteria</taxon>
        <taxon>Hyphomicrobiales</taxon>
        <taxon>Aurantimonadaceae</taxon>
        <taxon>Consotaella</taxon>
    </lineage>
</organism>
<dbReference type="GO" id="GO:0008771">
    <property type="term" value="F:[citrate (pro-3S)-lyase] ligase activity"/>
    <property type="evidence" value="ECO:0007669"/>
    <property type="project" value="UniProtKB-EC"/>
</dbReference>
<dbReference type="GO" id="GO:0005524">
    <property type="term" value="F:ATP binding"/>
    <property type="evidence" value="ECO:0007669"/>
    <property type="project" value="UniProtKB-UniRule"/>
</dbReference>
<dbReference type="PROSITE" id="PS51186">
    <property type="entry name" value="GNAT"/>
    <property type="match status" value="1"/>
</dbReference>
<dbReference type="NCBIfam" id="TIGR00124">
    <property type="entry name" value="cit_ly_ligase"/>
    <property type="match status" value="1"/>
</dbReference>
<dbReference type="InterPro" id="IPR016181">
    <property type="entry name" value="Acyl_CoA_acyltransferase"/>
</dbReference>
<dbReference type="EC" id="6.2.1.22" evidence="3"/>
<dbReference type="InterPro" id="IPR013166">
    <property type="entry name" value="Citrate_lyase_ligase_C"/>
</dbReference>
<dbReference type="EMBL" id="FUXL01000002">
    <property type="protein sequence ID" value="SJZ69560.1"/>
    <property type="molecule type" value="Genomic_DNA"/>
</dbReference>
<dbReference type="OrthoDB" id="9779753at2"/>
<dbReference type="InterPro" id="IPR004821">
    <property type="entry name" value="Cyt_trans-like"/>
</dbReference>
<dbReference type="Gene3D" id="3.40.50.620">
    <property type="entry name" value="HUPs"/>
    <property type="match status" value="1"/>
</dbReference>
<dbReference type="NCBIfam" id="TIGR00125">
    <property type="entry name" value="cyt_tran_rel"/>
    <property type="match status" value="1"/>
</dbReference>
<keyword evidence="3 5" id="KW-0436">Ligase</keyword>
<keyword evidence="1 3" id="KW-0547">Nucleotide-binding</keyword>
<proteinExistence type="predicted"/>
<dbReference type="InterPro" id="IPR005216">
    <property type="entry name" value="Citrate_lyase_ligase"/>
</dbReference>
<dbReference type="Pfam" id="PF08218">
    <property type="entry name" value="Citrate_ly_lig"/>
    <property type="match status" value="1"/>
</dbReference>
<dbReference type="Gene3D" id="3.40.630.30">
    <property type="match status" value="1"/>
</dbReference>